<dbReference type="AlphaFoldDB" id="A0AAD1XJR6"/>
<feature type="domain" description="EamA" evidence="6">
    <location>
        <begin position="214"/>
        <end position="343"/>
    </location>
</feature>
<organism evidence="7 8">
    <name type="scientific">Euplotes crassus</name>
    <dbReference type="NCBI Taxonomy" id="5936"/>
    <lineage>
        <taxon>Eukaryota</taxon>
        <taxon>Sar</taxon>
        <taxon>Alveolata</taxon>
        <taxon>Ciliophora</taxon>
        <taxon>Intramacronucleata</taxon>
        <taxon>Spirotrichea</taxon>
        <taxon>Hypotrichia</taxon>
        <taxon>Euplotida</taxon>
        <taxon>Euplotidae</taxon>
        <taxon>Moneuplotes</taxon>
    </lineage>
</organism>
<evidence type="ECO:0000259" key="6">
    <source>
        <dbReference type="Pfam" id="PF00892"/>
    </source>
</evidence>
<evidence type="ECO:0000256" key="1">
    <source>
        <dbReference type="ARBA" id="ARBA00004141"/>
    </source>
</evidence>
<feature type="transmembrane region" description="Helical" evidence="5">
    <location>
        <begin position="212"/>
        <end position="236"/>
    </location>
</feature>
<dbReference type="PANTHER" id="PTHR32322">
    <property type="entry name" value="INNER MEMBRANE TRANSPORTER"/>
    <property type="match status" value="1"/>
</dbReference>
<keyword evidence="2 5" id="KW-0812">Transmembrane</keyword>
<sequence>MSFIRKESSFSQDSEKLIKSHKQEMSVMDQVRSVLSNDIHSFEIQEPGQGEETPTKNNTFLGYLFMFISVFGITWGHIFSKVAFTRNPALGGIDCVTFFGIWLCIVYITWSKILGVKLSVTSLPKTPLIALLLSIGVTLFTQLGLFKAISLIPVGKSTLIFSTNPIFSVILSFLILREGLSKSIIFSALGAFVGIYFLSLNKQGEDEEGNSLIIGIILVLVCAWLQAVIFILVRIISSQNIHFTVRPANVGMFFITFVMLYNGVLLATGHPNTFQYDLGDVILLSCVGLGSCLCIGPLSLAMQYEEASKLSPLLYTENIFTLLADALVFNYTFASSDYIGITIW</sequence>
<feature type="transmembrane region" description="Helical" evidence="5">
    <location>
        <begin position="90"/>
        <end position="108"/>
    </location>
</feature>
<dbReference type="InterPro" id="IPR000620">
    <property type="entry name" value="EamA_dom"/>
</dbReference>
<evidence type="ECO:0000256" key="2">
    <source>
        <dbReference type="ARBA" id="ARBA00022692"/>
    </source>
</evidence>
<gene>
    <name evidence="7" type="ORF">ECRASSUSDP1_LOCUS15344</name>
</gene>
<dbReference type="InterPro" id="IPR050638">
    <property type="entry name" value="AA-Vitamin_Transporters"/>
</dbReference>
<feature type="transmembrane region" description="Helical" evidence="5">
    <location>
        <begin position="248"/>
        <end position="269"/>
    </location>
</feature>
<protein>
    <recommendedName>
        <fullName evidence="6">EamA domain-containing protein</fullName>
    </recommendedName>
</protein>
<feature type="transmembrane region" description="Helical" evidence="5">
    <location>
        <begin position="158"/>
        <end position="176"/>
    </location>
</feature>
<accession>A0AAD1XJR6</accession>
<dbReference type="GO" id="GO:0016020">
    <property type="term" value="C:membrane"/>
    <property type="evidence" value="ECO:0007669"/>
    <property type="project" value="UniProtKB-SubCell"/>
</dbReference>
<dbReference type="Pfam" id="PF00892">
    <property type="entry name" value="EamA"/>
    <property type="match status" value="2"/>
</dbReference>
<feature type="transmembrane region" description="Helical" evidence="5">
    <location>
        <begin position="60"/>
        <end position="78"/>
    </location>
</feature>
<comment type="caution">
    <text evidence="7">The sequence shown here is derived from an EMBL/GenBank/DDBJ whole genome shotgun (WGS) entry which is preliminary data.</text>
</comment>
<dbReference type="InterPro" id="IPR037185">
    <property type="entry name" value="EmrE-like"/>
</dbReference>
<reference evidence="7" key="1">
    <citation type="submission" date="2023-07" db="EMBL/GenBank/DDBJ databases">
        <authorList>
            <consortium name="AG Swart"/>
            <person name="Singh M."/>
            <person name="Singh A."/>
            <person name="Seah K."/>
            <person name="Emmerich C."/>
        </authorList>
    </citation>
    <scope>NUCLEOTIDE SEQUENCE</scope>
    <source>
        <strain evidence="7">DP1</strain>
    </source>
</reference>
<keyword evidence="4 5" id="KW-0472">Membrane</keyword>
<name>A0AAD1XJR6_EUPCR</name>
<proteinExistence type="predicted"/>
<evidence type="ECO:0000256" key="3">
    <source>
        <dbReference type="ARBA" id="ARBA00022989"/>
    </source>
</evidence>
<evidence type="ECO:0000256" key="5">
    <source>
        <dbReference type="SAM" id="Phobius"/>
    </source>
</evidence>
<evidence type="ECO:0000256" key="4">
    <source>
        <dbReference type="ARBA" id="ARBA00023136"/>
    </source>
</evidence>
<keyword evidence="3 5" id="KW-1133">Transmembrane helix</keyword>
<dbReference type="SUPFAM" id="SSF103481">
    <property type="entry name" value="Multidrug resistance efflux transporter EmrE"/>
    <property type="match status" value="1"/>
</dbReference>
<comment type="subcellular location">
    <subcellularLocation>
        <location evidence="1">Membrane</location>
        <topology evidence="1">Multi-pass membrane protein</topology>
    </subcellularLocation>
</comment>
<feature type="transmembrane region" description="Helical" evidence="5">
    <location>
        <begin position="281"/>
        <end position="301"/>
    </location>
</feature>
<dbReference type="Proteomes" id="UP001295684">
    <property type="component" value="Unassembled WGS sequence"/>
</dbReference>
<feature type="transmembrane region" description="Helical" evidence="5">
    <location>
        <begin position="183"/>
        <end position="200"/>
    </location>
</feature>
<evidence type="ECO:0000313" key="7">
    <source>
        <dbReference type="EMBL" id="CAI2373995.1"/>
    </source>
</evidence>
<dbReference type="PANTHER" id="PTHR32322:SF2">
    <property type="entry name" value="EAMA DOMAIN-CONTAINING PROTEIN"/>
    <property type="match status" value="1"/>
</dbReference>
<evidence type="ECO:0000313" key="8">
    <source>
        <dbReference type="Proteomes" id="UP001295684"/>
    </source>
</evidence>
<keyword evidence="8" id="KW-1185">Reference proteome</keyword>
<feature type="transmembrane region" description="Helical" evidence="5">
    <location>
        <begin position="128"/>
        <end position="152"/>
    </location>
</feature>
<dbReference type="EMBL" id="CAMPGE010015368">
    <property type="protein sequence ID" value="CAI2373995.1"/>
    <property type="molecule type" value="Genomic_DNA"/>
</dbReference>
<feature type="domain" description="EamA" evidence="6">
    <location>
        <begin position="61"/>
        <end position="199"/>
    </location>
</feature>